<name>A0A9W8ATM7_9FUNG</name>
<evidence type="ECO:0000313" key="2">
    <source>
        <dbReference type="EMBL" id="KAJ1962484.1"/>
    </source>
</evidence>
<dbReference type="Proteomes" id="UP001150925">
    <property type="component" value="Unassembled WGS sequence"/>
</dbReference>
<keyword evidence="1" id="KW-0175">Coiled coil</keyword>
<evidence type="ECO:0008006" key="4">
    <source>
        <dbReference type="Google" id="ProtNLM"/>
    </source>
</evidence>
<dbReference type="AlphaFoldDB" id="A0A9W8ATM7"/>
<evidence type="ECO:0000256" key="1">
    <source>
        <dbReference type="ARBA" id="ARBA00023054"/>
    </source>
</evidence>
<dbReference type="GO" id="GO:0000149">
    <property type="term" value="F:SNARE binding"/>
    <property type="evidence" value="ECO:0007669"/>
    <property type="project" value="TreeGrafter"/>
</dbReference>
<keyword evidence="3" id="KW-1185">Reference proteome</keyword>
<protein>
    <recommendedName>
        <fullName evidence="4">UV radiation resistance-associated gene protein</fullName>
    </recommendedName>
</protein>
<comment type="caution">
    <text evidence="2">The sequence shown here is derived from an EMBL/GenBank/DDBJ whole genome shotgun (WGS) entry which is preliminary data.</text>
</comment>
<dbReference type="EMBL" id="JANBPY010000957">
    <property type="protein sequence ID" value="KAJ1962484.1"/>
    <property type="molecule type" value="Genomic_DNA"/>
</dbReference>
<accession>A0A9W8ATM7</accession>
<dbReference type="GO" id="GO:0000323">
    <property type="term" value="C:lytic vacuole"/>
    <property type="evidence" value="ECO:0007669"/>
    <property type="project" value="TreeGrafter"/>
</dbReference>
<dbReference type="PANTHER" id="PTHR15157">
    <property type="entry name" value="UV RADIATION RESISTANCE-ASSOCIATED GENE PROTEIN"/>
    <property type="match status" value="1"/>
</dbReference>
<dbReference type="GO" id="GO:0035493">
    <property type="term" value="P:SNARE complex assembly"/>
    <property type="evidence" value="ECO:0007669"/>
    <property type="project" value="TreeGrafter"/>
</dbReference>
<proteinExistence type="predicted"/>
<dbReference type="PANTHER" id="PTHR15157:SF5">
    <property type="entry name" value="UV RADIATION RESISTANCE-ASSOCIATED GENE PROTEIN"/>
    <property type="match status" value="1"/>
</dbReference>
<evidence type="ECO:0000313" key="3">
    <source>
        <dbReference type="Proteomes" id="UP001150925"/>
    </source>
</evidence>
<dbReference type="GO" id="GO:0005768">
    <property type="term" value="C:endosome"/>
    <property type="evidence" value="ECO:0007669"/>
    <property type="project" value="TreeGrafter"/>
</dbReference>
<dbReference type="OrthoDB" id="72772at2759"/>
<sequence>MATRQSTSRHKHSGPVPKVRYTYDDSTLVRLNTLEERLRSLHQRTQGTLTQLHQRYQTYERTAVVLHQAKSHQSRMNDYQIQLLRITERLQQAKRLSDAKRDLIRSRKYLLHAAQCQQDLERGYLDDNLVTLKQNRIIMESSRVMHGQQIAQYMEGLSFIFNITRDSDTMSTYAIGNGLPAPQSNAVTTMADQDINASVGFICHLVTLLARYLEIPLRYPIKYFASQSIIYNPSADMMRLNTKFPLYITKNEPAIFDYAFNLLNDNVIQVGSRQHES</sequence>
<organism evidence="2 3">
    <name type="scientific">Dispira parvispora</name>
    <dbReference type="NCBI Taxonomy" id="1520584"/>
    <lineage>
        <taxon>Eukaryota</taxon>
        <taxon>Fungi</taxon>
        <taxon>Fungi incertae sedis</taxon>
        <taxon>Zoopagomycota</taxon>
        <taxon>Kickxellomycotina</taxon>
        <taxon>Dimargaritomycetes</taxon>
        <taxon>Dimargaritales</taxon>
        <taxon>Dimargaritaceae</taxon>
        <taxon>Dispira</taxon>
    </lineage>
</organism>
<reference evidence="2" key="1">
    <citation type="submission" date="2022-07" db="EMBL/GenBank/DDBJ databases">
        <title>Phylogenomic reconstructions and comparative analyses of Kickxellomycotina fungi.</title>
        <authorList>
            <person name="Reynolds N.K."/>
            <person name="Stajich J.E."/>
            <person name="Barry K."/>
            <person name="Grigoriev I.V."/>
            <person name="Crous P."/>
            <person name="Smith M.E."/>
        </authorList>
    </citation>
    <scope>NUCLEOTIDE SEQUENCE</scope>
    <source>
        <strain evidence="2">RSA 1196</strain>
    </source>
</reference>
<gene>
    <name evidence="2" type="ORF">IWQ62_003512</name>
</gene>